<sequence>MLNYSIAMRSNPIDKGAPKKAYATSQYSEVMNINQFAEHIASHGSVYKRSDVAAILTMAVDCLREQLLEGKKVELGDLGFFYVRISGEGAPSAAEYNPAIYVKKLNVKWQCGARFKDLLGEAVFNLVAPRSVSQKVLKAHKAGETTVDISPEVTEEETDDQGGMGV</sequence>
<evidence type="ECO:0000313" key="4">
    <source>
        <dbReference type="Proteomes" id="UP000283855"/>
    </source>
</evidence>
<gene>
    <name evidence="3" type="ORF">DW921_06385</name>
</gene>
<dbReference type="RefSeq" id="WP_008145314.1">
    <property type="nucleotide sequence ID" value="NZ_CABJGD010000010.1"/>
</dbReference>
<name>A0A413T118_9BACT</name>
<feature type="domain" description="HU" evidence="2">
    <location>
        <begin position="2"/>
        <end position="121"/>
    </location>
</feature>
<dbReference type="InterPro" id="IPR041607">
    <property type="entry name" value="HU-HIG"/>
</dbReference>
<dbReference type="GeneID" id="78405297"/>
<accession>A0A413T118</accession>
<dbReference type="Gene3D" id="4.10.520.10">
    <property type="entry name" value="IHF-like DNA-binding proteins"/>
    <property type="match status" value="1"/>
</dbReference>
<organism evidence="3 4">
    <name type="scientific">Phocaeicola coprophilus</name>
    <dbReference type="NCBI Taxonomy" id="387090"/>
    <lineage>
        <taxon>Bacteria</taxon>
        <taxon>Pseudomonadati</taxon>
        <taxon>Bacteroidota</taxon>
        <taxon>Bacteroidia</taxon>
        <taxon>Bacteroidales</taxon>
        <taxon>Bacteroidaceae</taxon>
        <taxon>Phocaeicola</taxon>
    </lineage>
</organism>
<dbReference type="Proteomes" id="UP000283855">
    <property type="component" value="Unassembled WGS sequence"/>
</dbReference>
<evidence type="ECO:0000256" key="1">
    <source>
        <dbReference type="ARBA" id="ARBA00023125"/>
    </source>
</evidence>
<keyword evidence="1 3" id="KW-0238">DNA-binding</keyword>
<evidence type="ECO:0000259" key="2">
    <source>
        <dbReference type="Pfam" id="PF18291"/>
    </source>
</evidence>
<dbReference type="Pfam" id="PF18291">
    <property type="entry name" value="HU-HIG"/>
    <property type="match status" value="1"/>
</dbReference>
<proteinExistence type="predicted"/>
<dbReference type="AlphaFoldDB" id="A0A413T118"/>
<dbReference type="EMBL" id="QSFT01000010">
    <property type="protein sequence ID" value="RHA76482.1"/>
    <property type="molecule type" value="Genomic_DNA"/>
</dbReference>
<evidence type="ECO:0000313" key="3">
    <source>
        <dbReference type="EMBL" id="RHA76482.1"/>
    </source>
</evidence>
<reference evidence="3 4" key="1">
    <citation type="submission" date="2018-08" db="EMBL/GenBank/DDBJ databases">
        <title>A genome reference for cultivated species of the human gut microbiota.</title>
        <authorList>
            <person name="Zou Y."/>
            <person name="Xue W."/>
            <person name="Luo G."/>
        </authorList>
    </citation>
    <scope>NUCLEOTIDE SEQUENCE [LARGE SCALE GENOMIC DNA]</scope>
    <source>
        <strain evidence="3 4">AM42-38</strain>
    </source>
</reference>
<protein>
    <submittedName>
        <fullName evidence="3">DNA-binding protein</fullName>
    </submittedName>
</protein>
<dbReference type="InterPro" id="IPR010992">
    <property type="entry name" value="IHF-like_DNA-bd_dom_sf"/>
</dbReference>
<dbReference type="GO" id="GO:0003677">
    <property type="term" value="F:DNA binding"/>
    <property type="evidence" value="ECO:0007669"/>
    <property type="project" value="UniProtKB-KW"/>
</dbReference>
<comment type="caution">
    <text evidence="3">The sequence shown here is derived from an EMBL/GenBank/DDBJ whole genome shotgun (WGS) entry which is preliminary data.</text>
</comment>
<dbReference type="SUPFAM" id="SSF47729">
    <property type="entry name" value="IHF-like DNA-binding proteins"/>
    <property type="match status" value="1"/>
</dbReference>